<dbReference type="SUPFAM" id="SSF52833">
    <property type="entry name" value="Thioredoxin-like"/>
    <property type="match status" value="1"/>
</dbReference>
<dbReference type="CDD" id="cd02947">
    <property type="entry name" value="TRX_family"/>
    <property type="match status" value="1"/>
</dbReference>
<dbReference type="AlphaFoldDB" id="A0A2N5ZME9"/>
<protein>
    <recommendedName>
        <fullName evidence="1">Thioredoxin domain-containing protein</fullName>
    </recommendedName>
</protein>
<accession>A0A2N5ZME9</accession>
<evidence type="ECO:0000259" key="1">
    <source>
        <dbReference type="PROSITE" id="PS51352"/>
    </source>
</evidence>
<dbReference type="PROSITE" id="PS51352">
    <property type="entry name" value="THIOREDOXIN_2"/>
    <property type="match status" value="1"/>
</dbReference>
<dbReference type="PANTHER" id="PTHR45663:SF11">
    <property type="entry name" value="GEO12009P1"/>
    <property type="match status" value="1"/>
</dbReference>
<dbReference type="GO" id="GO:0045454">
    <property type="term" value="P:cell redox homeostasis"/>
    <property type="evidence" value="ECO:0007669"/>
    <property type="project" value="TreeGrafter"/>
</dbReference>
<dbReference type="GO" id="GO:0005829">
    <property type="term" value="C:cytosol"/>
    <property type="evidence" value="ECO:0007669"/>
    <property type="project" value="TreeGrafter"/>
</dbReference>
<dbReference type="EMBL" id="PKTG01000017">
    <property type="protein sequence ID" value="PLX19836.1"/>
    <property type="molecule type" value="Genomic_DNA"/>
</dbReference>
<dbReference type="PANTHER" id="PTHR45663">
    <property type="entry name" value="GEO12009P1"/>
    <property type="match status" value="1"/>
</dbReference>
<feature type="domain" description="Thioredoxin" evidence="1">
    <location>
        <begin position="26"/>
        <end position="150"/>
    </location>
</feature>
<sequence>MNKRKFTIVALLVIAIVGVIQFKENRKLLSETNNIEKTSNIKTDVKKEIPTFKNNVKGKPKIIDLGSKTCVPCKMMEPILEELKKNYSDCFETEFIDINANDFNRQIAMSYKINVIPTQVFMDSEGSELKRHVGYISKEDILTIWRELGYECSKDMD</sequence>
<dbReference type="GO" id="GO:0015035">
    <property type="term" value="F:protein-disulfide reductase activity"/>
    <property type="evidence" value="ECO:0007669"/>
    <property type="project" value="TreeGrafter"/>
</dbReference>
<dbReference type="Pfam" id="PF00085">
    <property type="entry name" value="Thioredoxin"/>
    <property type="match status" value="1"/>
</dbReference>
<evidence type="ECO:0000313" key="2">
    <source>
        <dbReference type="EMBL" id="PLX19836.1"/>
    </source>
</evidence>
<dbReference type="Gene3D" id="3.40.30.10">
    <property type="entry name" value="Glutaredoxin"/>
    <property type="match status" value="1"/>
</dbReference>
<organism evidence="2 3">
    <name type="scientific">Muiribacterium halophilum</name>
    <dbReference type="NCBI Taxonomy" id="2053465"/>
    <lineage>
        <taxon>Bacteria</taxon>
        <taxon>Candidatus Muiribacteriota</taxon>
        <taxon>Candidatus Muiribacteriia</taxon>
        <taxon>Candidatus Muiribacteriales</taxon>
        <taxon>Candidatus Muiribacteriaceae</taxon>
        <taxon>Candidatus Muiribacterium</taxon>
    </lineage>
</organism>
<dbReference type="InterPro" id="IPR036249">
    <property type="entry name" value="Thioredoxin-like_sf"/>
</dbReference>
<comment type="caution">
    <text evidence="2">The sequence shown here is derived from an EMBL/GenBank/DDBJ whole genome shotgun (WGS) entry which is preliminary data.</text>
</comment>
<dbReference type="Proteomes" id="UP000234857">
    <property type="component" value="Unassembled WGS sequence"/>
</dbReference>
<evidence type="ECO:0000313" key="3">
    <source>
        <dbReference type="Proteomes" id="UP000234857"/>
    </source>
</evidence>
<dbReference type="InterPro" id="IPR013766">
    <property type="entry name" value="Thioredoxin_domain"/>
</dbReference>
<reference evidence="2 3" key="1">
    <citation type="submission" date="2017-11" db="EMBL/GenBank/DDBJ databases">
        <title>Genome-resolved metagenomics identifies genetic mobility, metabolic interactions, and unexpected diversity in perchlorate-reducing communities.</title>
        <authorList>
            <person name="Barnum T.P."/>
            <person name="Figueroa I.A."/>
            <person name="Carlstrom C.I."/>
            <person name="Lucas L.N."/>
            <person name="Engelbrektson A.L."/>
            <person name="Coates J.D."/>
        </authorList>
    </citation>
    <scope>NUCLEOTIDE SEQUENCE [LARGE SCALE GENOMIC DNA]</scope>
    <source>
        <strain evidence="2">BM706</strain>
    </source>
</reference>
<proteinExistence type="predicted"/>
<gene>
    <name evidence="2" type="ORF">C0601_00760</name>
</gene>
<name>A0A2N5ZME9_MUIH1</name>